<dbReference type="PANTHER" id="PTHR42720:SF1">
    <property type="entry name" value="GLYCEROL 3-PHOSPHATE OXIDASE"/>
    <property type="match status" value="1"/>
</dbReference>
<dbReference type="InterPro" id="IPR006076">
    <property type="entry name" value="FAD-dep_OxRdtase"/>
</dbReference>
<protein>
    <recommendedName>
        <fullName evidence="1">FAD dependent oxidoreductase domain-containing protein</fullName>
    </recommendedName>
</protein>
<dbReference type="EMBL" id="CAIIXF020000010">
    <property type="protein sequence ID" value="CAH1797085.1"/>
    <property type="molecule type" value="Genomic_DNA"/>
</dbReference>
<gene>
    <name evidence="2" type="ORF">OFUS_LOCUS21422</name>
</gene>
<evidence type="ECO:0000313" key="3">
    <source>
        <dbReference type="Proteomes" id="UP000749559"/>
    </source>
</evidence>
<dbReference type="Pfam" id="PF01266">
    <property type="entry name" value="DAO"/>
    <property type="match status" value="1"/>
</dbReference>
<keyword evidence="3" id="KW-1185">Reference proteome</keyword>
<name>A0A8S4PSF7_OWEFU</name>
<dbReference type="OrthoDB" id="498204at2759"/>
<organism evidence="2 3">
    <name type="scientific">Owenia fusiformis</name>
    <name type="common">Polychaete worm</name>
    <dbReference type="NCBI Taxonomy" id="6347"/>
    <lineage>
        <taxon>Eukaryota</taxon>
        <taxon>Metazoa</taxon>
        <taxon>Spiralia</taxon>
        <taxon>Lophotrochozoa</taxon>
        <taxon>Annelida</taxon>
        <taxon>Polychaeta</taxon>
        <taxon>Sedentaria</taxon>
        <taxon>Canalipalpata</taxon>
        <taxon>Sabellida</taxon>
        <taxon>Oweniida</taxon>
        <taxon>Oweniidae</taxon>
        <taxon>Owenia</taxon>
    </lineage>
</organism>
<dbReference type="AlphaFoldDB" id="A0A8S4PSF7"/>
<dbReference type="SUPFAM" id="SSF54373">
    <property type="entry name" value="FAD-linked reductases, C-terminal domain"/>
    <property type="match status" value="1"/>
</dbReference>
<sequence>SGLTSVPVLLICIFRKKINCRVLGTKISKDCLQRMLWDVAIIGGGVVGCATLNKLTSLGYKCILFERNQHLVSGASCGNSGIVSCGFDSGGPLEEKLIQRAREINTKTFSSLDIPHKYCGAIVVAWSQEQCDKLPELMKEAHSMGANDVTLLTQTQLRALEPNLSHNALAGMLVPSESVGDSWLLPIVLAHQAIRSGSQVSCNSQVHSGRQLEDGTWQLEINDSAPCLAKCVINSAGLYGDEVEQIQGEPKFRIQPVKGEYALFSKDAGQLVKHIIAPVCTDPRVKGVMVIPSGQLVNHIILPVPTDRTKGVLLFPSVYGNLIVGPTAEDVNERSNPTINDDVISNLVSQARDIVPALSQHAPVATYAGLRPATQFRDYQISANSERKWVTVGGIRSTGFSACLAIAEYVAGLLPQIPVAPSRSPPPENTHPVPWWPDGNTLVLDGVKYNVTHPLTSHGRSVAKL</sequence>
<proteinExistence type="predicted"/>
<reference evidence="2" key="1">
    <citation type="submission" date="2022-03" db="EMBL/GenBank/DDBJ databases">
        <authorList>
            <person name="Martin C."/>
        </authorList>
    </citation>
    <scope>NUCLEOTIDE SEQUENCE</scope>
</reference>
<dbReference type="Gene3D" id="3.30.9.10">
    <property type="entry name" value="D-Amino Acid Oxidase, subunit A, domain 2"/>
    <property type="match status" value="2"/>
</dbReference>
<accession>A0A8S4PSF7</accession>
<dbReference type="InterPro" id="IPR052745">
    <property type="entry name" value="G3P_Oxidase/Oxidoreductase"/>
</dbReference>
<comment type="caution">
    <text evidence="2">The sequence shown here is derived from an EMBL/GenBank/DDBJ whole genome shotgun (WGS) entry which is preliminary data.</text>
</comment>
<feature type="non-terminal residue" evidence="2">
    <location>
        <position position="465"/>
    </location>
</feature>
<feature type="domain" description="FAD dependent oxidoreductase" evidence="1">
    <location>
        <begin position="38"/>
        <end position="412"/>
    </location>
</feature>
<dbReference type="PANTHER" id="PTHR42720">
    <property type="entry name" value="GLYCEROL-3-PHOSPHATE DEHYDROGENASE"/>
    <property type="match status" value="1"/>
</dbReference>
<dbReference type="InterPro" id="IPR036188">
    <property type="entry name" value="FAD/NAD-bd_sf"/>
</dbReference>
<dbReference type="Gene3D" id="3.50.50.60">
    <property type="entry name" value="FAD/NAD(P)-binding domain"/>
    <property type="match status" value="2"/>
</dbReference>
<dbReference type="Proteomes" id="UP000749559">
    <property type="component" value="Unassembled WGS sequence"/>
</dbReference>
<evidence type="ECO:0000259" key="1">
    <source>
        <dbReference type="Pfam" id="PF01266"/>
    </source>
</evidence>
<dbReference type="SUPFAM" id="SSF51905">
    <property type="entry name" value="FAD/NAD(P)-binding domain"/>
    <property type="match status" value="1"/>
</dbReference>
<evidence type="ECO:0000313" key="2">
    <source>
        <dbReference type="EMBL" id="CAH1797085.1"/>
    </source>
</evidence>